<dbReference type="AlphaFoldDB" id="A0A670IKF7"/>
<comment type="function">
    <text evidence="1">May be involved in transcriptional regulation.</text>
</comment>
<reference evidence="6" key="3">
    <citation type="submission" date="2025-09" db="UniProtKB">
        <authorList>
            <consortium name="Ensembl"/>
        </authorList>
    </citation>
    <scope>IDENTIFICATION</scope>
</reference>
<evidence type="ECO:0000313" key="7">
    <source>
        <dbReference type="Proteomes" id="UP000472272"/>
    </source>
</evidence>
<gene>
    <name evidence="6" type="primary">LOC114603535</name>
</gene>
<evidence type="ECO:0000256" key="2">
    <source>
        <dbReference type="ARBA" id="ARBA00006991"/>
    </source>
</evidence>
<dbReference type="CDD" id="cd07936">
    <property type="entry name" value="SCAN"/>
    <property type="match status" value="1"/>
</dbReference>
<accession>A0A670IKF7</accession>
<comment type="similarity">
    <text evidence="2">Belongs to the krueppel C2H2-type zinc-finger protein family.</text>
</comment>
<dbReference type="Proteomes" id="UP000472272">
    <property type="component" value="Chromosome 8"/>
</dbReference>
<evidence type="ECO:0000259" key="5">
    <source>
        <dbReference type="PROSITE" id="PS50804"/>
    </source>
</evidence>
<keyword evidence="7" id="KW-1185">Reference proteome</keyword>
<organism evidence="6 7">
    <name type="scientific">Podarcis muralis</name>
    <name type="common">Wall lizard</name>
    <name type="synonym">Lacerta muralis</name>
    <dbReference type="NCBI Taxonomy" id="64176"/>
    <lineage>
        <taxon>Eukaryota</taxon>
        <taxon>Metazoa</taxon>
        <taxon>Chordata</taxon>
        <taxon>Craniata</taxon>
        <taxon>Vertebrata</taxon>
        <taxon>Euteleostomi</taxon>
        <taxon>Lepidosauria</taxon>
        <taxon>Squamata</taxon>
        <taxon>Bifurcata</taxon>
        <taxon>Unidentata</taxon>
        <taxon>Episquamata</taxon>
        <taxon>Laterata</taxon>
        <taxon>Lacertibaenia</taxon>
        <taxon>Lacertidae</taxon>
        <taxon>Podarcis</taxon>
    </lineage>
</organism>
<feature type="domain" description="SCAN box" evidence="5">
    <location>
        <begin position="540"/>
        <end position="619"/>
    </location>
</feature>
<feature type="region of interest" description="Disordered" evidence="4">
    <location>
        <begin position="284"/>
        <end position="309"/>
    </location>
</feature>
<feature type="compositionally biased region" description="Basic and acidic residues" evidence="4">
    <location>
        <begin position="658"/>
        <end position="672"/>
    </location>
</feature>
<dbReference type="InterPro" id="IPR050916">
    <property type="entry name" value="SCAN-C2H2_zinc_finger"/>
</dbReference>
<dbReference type="InterPro" id="IPR044822">
    <property type="entry name" value="Myb_DNA-bind_4"/>
</dbReference>
<dbReference type="PROSITE" id="PS50804">
    <property type="entry name" value="SCAN_BOX"/>
    <property type="match status" value="1"/>
</dbReference>
<name>A0A670IKF7_PODMU</name>
<evidence type="ECO:0000256" key="3">
    <source>
        <dbReference type="ARBA" id="ARBA00023242"/>
    </source>
</evidence>
<evidence type="ECO:0000256" key="4">
    <source>
        <dbReference type="SAM" id="MobiDB-lite"/>
    </source>
</evidence>
<dbReference type="InterPro" id="IPR038269">
    <property type="entry name" value="SCAN_sf"/>
</dbReference>
<reference evidence="6 7" key="1">
    <citation type="journal article" date="2019" name="Proc. Natl. Acad. Sci. U.S.A.">
        <title>Regulatory changes in pterin and carotenoid genes underlie balanced color polymorphisms in the wall lizard.</title>
        <authorList>
            <person name="Andrade P."/>
            <person name="Pinho C."/>
            <person name="Perez I de Lanuza G."/>
            <person name="Afonso S."/>
            <person name="Brejcha J."/>
            <person name="Rubin C.J."/>
            <person name="Wallerman O."/>
            <person name="Pereira P."/>
            <person name="Sabatino S.J."/>
            <person name="Bellati A."/>
            <person name="Pellitteri-Rosa D."/>
            <person name="Bosakova Z."/>
            <person name="Bunikis I."/>
            <person name="Carretero M.A."/>
            <person name="Feiner N."/>
            <person name="Marsik P."/>
            <person name="Pauperio F."/>
            <person name="Salvi D."/>
            <person name="Soler L."/>
            <person name="While G.M."/>
            <person name="Uller T."/>
            <person name="Font E."/>
            <person name="Andersson L."/>
            <person name="Carneiro M."/>
        </authorList>
    </citation>
    <scope>NUCLEOTIDE SEQUENCE</scope>
</reference>
<dbReference type="Gene3D" id="1.10.4020.10">
    <property type="entry name" value="DNA breaking-rejoining enzymes"/>
    <property type="match status" value="1"/>
</dbReference>
<dbReference type="SMART" id="SM00431">
    <property type="entry name" value="SCAN"/>
    <property type="match status" value="1"/>
</dbReference>
<dbReference type="PANTHER" id="PTHR45935">
    <property type="entry name" value="PROTEIN ZBED8-RELATED"/>
    <property type="match status" value="1"/>
</dbReference>
<dbReference type="Pfam" id="PF13837">
    <property type="entry name" value="Myb_DNA-bind_4"/>
    <property type="match status" value="1"/>
</dbReference>
<feature type="region of interest" description="Disordered" evidence="4">
    <location>
        <begin position="790"/>
        <end position="818"/>
    </location>
</feature>
<dbReference type="PANTHER" id="PTHR45935:SF15">
    <property type="entry name" value="SCAN BOX DOMAIN-CONTAINING PROTEIN"/>
    <property type="match status" value="1"/>
</dbReference>
<proteinExistence type="inferred from homology"/>
<keyword evidence="3" id="KW-0539">Nucleus</keyword>
<dbReference type="OMA" id="RSHQMEL"/>
<feature type="region of interest" description="Disordered" evidence="4">
    <location>
        <begin position="630"/>
        <end position="738"/>
    </location>
</feature>
<dbReference type="Pfam" id="PF02023">
    <property type="entry name" value="SCAN"/>
    <property type="match status" value="1"/>
</dbReference>
<dbReference type="Gene3D" id="1.10.10.60">
    <property type="entry name" value="Homeodomain-like"/>
    <property type="match status" value="1"/>
</dbReference>
<sequence>MIAPRSRKNPAHLLAEAVGGLAAGAAPPLYGGSLTAGQTFCVLTSANKTLRFSLVMMRRDRPQERAASWPAEHIKVLLALWTEAAVTHDLSSHGRNRAVYDGISQRLAEMGIYRTGDQCREKMKGLKVAYRKAKENNSVGRPPIKCPFYDEIDQIMTQYINCRPGFPSEAGEGSSISADRQEGISISEPWGTQSSISERWGSQVSGHWLSQTAASESQGTDEFSYAQAESQDAFGEIQVIPVQVKEEESEDEISPELDVASPIVMETQPAPRHLISMLDQRPHLRTRKQKAQGDGQSSFPRGTGQKYGRSHQLEVQRMQRQVASQVEEKQSLAEFIQHDREMRREDREFQAQLFEKLFQKQTELVQALTQRPPASPTSNACTNALHTLQVSTKNGAGTAAGPGSQLQALLEQIMQADVAGKGLTRLPVKEALGGAVKVPPEVQYWTAEEILRWLLSQQSPGDQCQEVLTGLRPPPVAGHMGTTGKGDNPEAHLSVLNPLCDSYQSSGQQDKGQLHSKTQQLCGSNCAKALETDIDLETQRQSFRQFRYQEAQGPQEVYRCLWGLSYQWLRPDVRSKEQIMELLVVEQFLNILPDEIQTLVRECQPENGKEAVALAERFQLHFESKRQRDQARVISDDMVADSPQEELDEVRRPSCIKDSQENPRKVGTEAHLRLRKRPKSGPRERTVATEDGERGEAATKQRKLNDNSEETSEAGEKAKQMPTPVPGKQAGKAKGRGRSVSGCNVAVAVESLVEGEAKMEGSGRVSEALNGVLSSNSSCKQKATAGLGPSQLVFDKDGNASCPQGGNDGHVSPEADRPSLSDSIEMLLHSPWSGNGSGDTTHDGPPGSRMLPPCASCTVLKAELDTVREELRLTQASTLYGLSGTSLQDLSEALGTIVHILSNRKSLSATNTSQNVAEIPSRPVWRERNHF</sequence>
<dbReference type="SUPFAM" id="SSF47353">
    <property type="entry name" value="Retrovirus capsid dimerization domain-like"/>
    <property type="match status" value="1"/>
</dbReference>
<feature type="compositionally biased region" description="Basic and acidic residues" evidence="4">
    <location>
        <begin position="681"/>
        <end position="706"/>
    </location>
</feature>
<dbReference type="InterPro" id="IPR003309">
    <property type="entry name" value="SCAN_dom"/>
</dbReference>
<dbReference type="GeneTree" id="ENSGT00940000154715"/>
<evidence type="ECO:0000313" key="6">
    <source>
        <dbReference type="Ensembl" id="ENSPMRP00000012131.1"/>
    </source>
</evidence>
<evidence type="ECO:0000256" key="1">
    <source>
        <dbReference type="ARBA" id="ARBA00003767"/>
    </source>
</evidence>
<dbReference type="Ensembl" id="ENSPMRT00000012951.1">
    <property type="protein sequence ID" value="ENSPMRP00000012131.1"/>
    <property type="gene ID" value="ENSPMRG00000008110.1"/>
</dbReference>
<dbReference type="FunFam" id="1.10.4020.10:FF:000001">
    <property type="entry name" value="zinc finger protein 263 isoform X1"/>
    <property type="match status" value="1"/>
</dbReference>
<reference evidence="6" key="2">
    <citation type="submission" date="2025-08" db="UniProtKB">
        <authorList>
            <consortium name="Ensembl"/>
        </authorList>
    </citation>
    <scope>IDENTIFICATION</scope>
</reference>
<protein>
    <submittedName>
        <fullName evidence="6">Uncharacterized LOC114603535</fullName>
    </submittedName>
</protein>